<dbReference type="SUPFAM" id="SSF50998">
    <property type="entry name" value="Quinoprotein alcohol dehydrogenase-like"/>
    <property type="match status" value="1"/>
</dbReference>
<dbReference type="OrthoDB" id="1441838at2"/>
<accession>A0A2S1YKD7</accession>
<dbReference type="KEGG" id="fcr:HYN56_10035"/>
<keyword evidence="2" id="KW-1185">Reference proteome</keyword>
<reference evidence="1 2" key="1">
    <citation type="submission" date="2018-05" db="EMBL/GenBank/DDBJ databases">
        <title>Genome sequencing of Flavobacterium sp. HYN0056.</title>
        <authorList>
            <person name="Yi H."/>
            <person name="Baek C."/>
        </authorList>
    </citation>
    <scope>NUCLEOTIDE SEQUENCE [LARGE SCALE GENOMIC DNA]</scope>
    <source>
        <strain evidence="1 2">HYN0056</strain>
    </source>
</reference>
<name>A0A2S1YKD7_9FLAO</name>
<dbReference type="RefSeq" id="WP_109192048.1">
    <property type="nucleotide sequence ID" value="NZ_CP029255.1"/>
</dbReference>
<dbReference type="Proteomes" id="UP000245250">
    <property type="component" value="Chromosome"/>
</dbReference>
<gene>
    <name evidence="1" type="ORF">HYN56_10035</name>
</gene>
<protein>
    <submittedName>
        <fullName evidence="1">Uncharacterized protein</fullName>
    </submittedName>
</protein>
<proteinExistence type="predicted"/>
<evidence type="ECO:0000313" key="1">
    <source>
        <dbReference type="EMBL" id="AWK04549.1"/>
    </source>
</evidence>
<dbReference type="AlphaFoldDB" id="A0A2S1YKD7"/>
<evidence type="ECO:0000313" key="2">
    <source>
        <dbReference type="Proteomes" id="UP000245250"/>
    </source>
</evidence>
<dbReference type="EMBL" id="CP029255">
    <property type="protein sequence ID" value="AWK04549.1"/>
    <property type="molecule type" value="Genomic_DNA"/>
</dbReference>
<sequence length="353" mass="41130">MKFIFKNKINEVDSFSTDDSGELTYIKENVLYAKDQNAIYDAKIEISGLKSSGDWICFNHTLENPKGFVGNSNNNFEILDKQIIKELKDSFIYYGDRFSTTKLQLGNSFAKVWTVEERLIFFTVSNGFLIYTKDDLNINFYSDGLDLRLLWQYDLKTKYNWKQRADYKDEPPVEKQAKVIKFLGVYSNELWVVLNNGALLAVNIETGEESRFIKEGKMIVGESEFEDFKGYFGYETVLDEKNGFIFNLSSHFYIEYNLVAANKHFDSYSFKESSETHKLSLNYIGGFDAENIYSYEGSDNNRFAVFNKLKKEIIWSEEIEEVKGKFPAIRDMKYGGEKIYILDHNNALHVFEK</sequence>
<organism evidence="1 2">
    <name type="scientific">Flavobacterium crocinum</name>
    <dbReference type="NCBI Taxonomy" id="2183896"/>
    <lineage>
        <taxon>Bacteria</taxon>
        <taxon>Pseudomonadati</taxon>
        <taxon>Bacteroidota</taxon>
        <taxon>Flavobacteriia</taxon>
        <taxon>Flavobacteriales</taxon>
        <taxon>Flavobacteriaceae</taxon>
        <taxon>Flavobacterium</taxon>
    </lineage>
</organism>
<dbReference type="InterPro" id="IPR011047">
    <property type="entry name" value="Quinoprotein_ADH-like_sf"/>
</dbReference>